<dbReference type="Proteomes" id="UP000274117">
    <property type="component" value="Unassembled WGS sequence"/>
</dbReference>
<proteinExistence type="predicted"/>
<reference evidence="2 3" key="2">
    <citation type="submission" date="2018-12" db="EMBL/GenBank/DDBJ databases">
        <title>Whole-genome sequences of fifteen clinical Streptococcus suis strains isolated from pigs between 2006 and 2018.</title>
        <authorList>
            <person name="Stevens M.J.A."/>
            <person name="Cernela N."/>
            <person name="Spoerry Serrano N."/>
            <person name="Schmitt S."/>
            <person name="Schrenzel J."/>
            <person name="Stephan R."/>
        </authorList>
    </citation>
    <scope>NUCLEOTIDE SEQUENCE [LARGE SCALE GENOMIC DNA]</scope>
    <source>
        <strain evidence="2 3">PP422</strain>
    </source>
</reference>
<dbReference type="Pfam" id="PF11683">
    <property type="entry name" value="DUF3278"/>
    <property type="match status" value="2"/>
</dbReference>
<evidence type="ECO:0000313" key="3">
    <source>
        <dbReference type="Proteomes" id="UP000274117"/>
    </source>
</evidence>
<accession>A0A3R8SIF2</accession>
<evidence type="ECO:0000313" key="2">
    <source>
        <dbReference type="EMBL" id="RRR53242.1"/>
    </source>
</evidence>
<keyword evidence="1" id="KW-1133">Transmembrane helix</keyword>
<keyword evidence="1" id="KW-0812">Transmembrane</keyword>
<feature type="transmembrane region" description="Helical" evidence="1">
    <location>
        <begin position="64"/>
        <end position="83"/>
    </location>
</feature>
<gene>
    <name evidence="2" type="ORF">EI998_05105</name>
</gene>
<feature type="transmembrane region" description="Helical" evidence="1">
    <location>
        <begin position="113"/>
        <end position="132"/>
    </location>
</feature>
<name>A0A3R8SIF2_STRSU</name>
<feature type="transmembrane region" description="Helical" evidence="1">
    <location>
        <begin position="147"/>
        <end position="168"/>
    </location>
</feature>
<protein>
    <submittedName>
        <fullName evidence="2">DUF3278 domain-containing protein</fullName>
    </submittedName>
</protein>
<dbReference type="InterPro" id="IPR021697">
    <property type="entry name" value="DUF3278"/>
</dbReference>
<feature type="transmembrane region" description="Helical" evidence="1">
    <location>
        <begin position="32"/>
        <end position="52"/>
    </location>
</feature>
<sequence length="367" mass="42338">MNKETFQNKLIKRFYGIAGPLDEFRRKEAMRLGNMAFIFLFIGLLFTLLLALSLSKRFPEQVGYGYPVFLEIILLGLQSYLALQSYRSQLTALDREDLSEKEVRGLKWASVKFAVYFTLVMYLWNAFFGAWMDKDMDFITNLTTPRFFFAACLGGIFVGIVTHIQLVYRQKQAQNLTSSSAISKKEKPWMTKLIKHFYGVRGPLDECRREQADEIGGLAFVYLSWFLLISNAVAFMLAVRYTTEVATWYPILLGAILFILIAVLSVQMLNRDFGQFDPEEISPEEQARPYRHPLRWGIGVSLFSLIFSSVSDLFDSNGPVLETLFQPKNLFYAGFMGLFASIVISATNYVKRLEDQENQRKMERRKK</sequence>
<feature type="transmembrane region" description="Helical" evidence="1">
    <location>
        <begin position="247"/>
        <end position="266"/>
    </location>
</feature>
<dbReference type="AlphaFoldDB" id="A0A3R8SIF2"/>
<feature type="transmembrane region" description="Helical" evidence="1">
    <location>
        <begin position="330"/>
        <end position="350"/>
    </location>
</feature>
<reference evidence="2 3" key="1">
    <citation type="submission" date="2018-11" db="EMBL/GenBank/DDBJ databases">
        <authorList>
            <person name="Stevens M.J."/>
            <person name="Cernela N."/>
            <person name="Spoerry Serrano N."/>
            <person name="Schmitt S."/>
            <person name="Schrenzel J."/>
            <person name="Stephan R."/>
        </authorList>
    </citation>
    <scope>NUCLEOTIDE SEQUENCE [LARGE SCALE GENOMIC DNA]</scope>
    <source>
        <strain evidence="2 3">PP422</strain>
    </source>
</reference>
<organism evidence="2 3">
    <name type="scientific">Streptococcus suis</name>
    <dbReference type="NCBI Taxonomy" id="1307"/>
    <lineage>
        <taxon>Bacteria</taxon>
        <taxon>Bacillati</taxon>
        <taxon>Bacillota</taxon>
        <taxon>Bacilli</taxon>
        <taxon>Lactobacillales</taxon>
        <taxon>Streptococcaceae</taxon>
        <taxon>Streptococcus</taxon>
    </lineage>
</organism>
<dbReference type="EMBL" id="RSDO01000007">
    <property type="protein sequence ID" value="RRR53242.1"/>
    <property type="molecule type" value="Genomic_DNA"/>
</dbReference>
<comment type="caution">
    <text evidence="2">The sequence shown here is derived from an EMBL/GenBank/DDBJ whole genome shotgun (WGS) entry which is preliminary data.</text>
</comment>
<feature type="transmembrane region" description="Helical" evidence="1">
    <location>
        <begin position="293"/>
        <end position="310"/>
    </location>
</feature>
<keyword evidence="1" id="KW-0472">Membrane</keyword>
<evidence type="ECO:0000256" key="1">
    <source>
        <dbReference type="SAM" id="Phobius"/>
    </source>
</evidence>
<feature type="transmembrane region" description="Helical" evidence="1">
    <location>
        <begin position="218"/>
        <end position="241"/>
    </location>
</feature>